<keyword evidence="6" id="KW-0862">Zinc</keyword>
<evidence type="ECO:0000256" key="7">
    <source>
        <dbReference type="ARBA" id="ARBA00023015"/>
    </source>
</evidence>
<dbReference type="SMART" id="SM00355">
    <property type="entry name" value="ZnF_C2H2"/>
    <property type="match status" value="4"/>
</dbReference>
<protein>
    <recommendedName>
        <fullName evidence="12">C2H2-type domain-containing protein</fullName>
    </recommendedName>
</protein>
<keyword evidence="10" id="KW-0539">Nucleus</keyword>
<comment type="subcellular location">
    <subcellularLocation>
        <location evidence="1">Nucleus</location>
    </subcellularLocation>
</comment>
<feature type="domain" description="C2H2-type" evidence="12">
    <location>
        <begin position="121"/>
        <end position="149"/>
    </location>
</feature>
<keyword evidence="3" id="KW-0479">Metal-binding</keyword>
<evidence type="ECO:0000256" key="6">
    <source>
        <dbReference type="ARBA" id="ARBA00022833"/>
    </source>
</evidence>
<dbReference type="FunFam" id="3.30.160.60:FF:000072">
    <property type="entry name" value="zinc finger protein 143 isoform X1"/>
    <property type="match status" value="1"/>
</dbReference>
<dbReference type="InterPro" id="IPR013087">
    <property type="entry name" value="Znf_C2H2_type"/>
</dbReference>
<evidence type="ECO:0000256" key="1">
    <source>
        <dbReference type="ARBA" id="ARBA00004123"/>
    </source>
</evidence>
<dbReference type="FunFam" id="3.30.160.60:FF:001506">
    <property type="entry name" value="Zinc finger protein"/>
    <property type="match status" value="1"/>
</dbReference>
<evidence type="ECO:0000313" key="13">
    <source>
        <dbReference type="EMBL" id="CBY21753.1"/>
    </source>
</evidence>
<feature type="domain" description="C2H2-type" evidence="12">
    <location>
        <begin position="152"/>
        <end position="179"/>
    </location>
</feature>
<evidence type="ECO:0000256" key="9">
    <source>
        <dbReference type="ARBA" id="ARBA00023163"/>
    </source>
</evidence>
<keyword evidence="7" id="KW-0805">Transcription regulation</keyword>
<dbReference type="OrthoDB" id="10027876at2759"/>
<proteinExistence type="inferred from homology"/>
<dbReference type="InterPro" id="IPR050331">
    <property type="entry name" value="Zinc_finger"/>
</dbReference>
<dbReference type="PROSITE" id="PS00028">
    <property type="entry name" value="ZINC_FINGER_C2H2_1"/>
    <property type="match status" value="3"/>
</dbReference>
<gene>
    <name evidence="13" type="ORF">GSOID_T00011280001</name>
</gene>
<evidence type="ECO:0000256" key="4">
    <source>
        <dbReference type="ARBA" id="ARBA00022737"/>
    </source>
</evidence>
<dbReference type="GO" id="GO:0005634">
    <property type="term" value="C:nucleus"/>
    <property type="evidence" value="ECO:0007669"/>
    <property type="project" value="UniProtKB-SubCell"/>
</dbReference>
<dbReference type="PANTHER" id="PTHR16515:SF49">
    <property type="entry name" value="GASTRULA ZINC FINGER PROTEIN XLCGF49.1-LIKE-RELATED"/>
    <property type="match status" value="1"/>
</dbReference>
<evidence type="ECO:0000256" key="3">
    <source>
        <dbReference type="ARBA" id="ARBA00022723"/>
    </source>
</evidence>
<evidence type="ECO:0000256" key="10">
    <source>
        <dbReference type="ARBA" id="ARBA00023242"/>
    </source>
</evidence>
<reference evidence="13" key="1">
    <citation type="journal article" date="2010" name="Science">
        <title>Plasticity of animal genome architecture unmasked by rapid evolution of a pelagic tunicate.</title>
        <authorList>
            <person name="Denoeud F."/>
            <person name="Henriet S."/>
            <person name="Mungpakdee S."/>
            <person name="Aury J.M."/>
            <person name="Da Silva C."/>
            <person name="Brinkmann H."/>
            <person name="Mikhaleva J."/>
            <person name="Olsen L.C."/>
            <person name="Jubin C."/>
            <person name="Canestro C."/>
            <person name="Bouquet J.M."/>
            <person name="Danks G."/>
            <person name="Poulain J."/>
            <person name="Campsteijn C."/>
            <person name="Adamski M."/>
            <person name="Cross I."/>
            <person name="Yadetie F."/>
            <person name="Muffato M."/>
            <person name="Louis A."/>
            <person name="Butcher S."/>
            <person name="Tsagkogeorga G."/>
            <person name="Konrad A."/>
            <person name="Singh S."/>
            <person name="Jensen M.F."/>
            <person name="Cong E.H."/>
            <person name="Eikeseth-Otteraa H."/>
            <person name="Noel B."/>
            <person name="Anthouard V."/>
            <person name="Porcel B.M."/>
            <person name="Kachouri-Lafond R."/>
            <person name="Nishino A."/>
            <person name="Ugolini M."/>
            <person name="Chourrout P."/>
            <person name="Nishida H."/>
            <person name="Aasland R."/>
            <person name="Huzurbazar S."/>
            <person name="Westhof E."/>
            <person name="Delsuc F."/>
            <person name="Lehrach H."/>
            <person name="Reinhardt R."/>
            <person name="Weissenbach J."/>
            <person name="Roy S.W."/>
            <person name="Artiguenave F."/>
            <person name="Postlethwait J.H."/>
            <person name="Manak J.R."/>
            <person name="Thompson E.M."/>
            <person name="Jaillon O."/>
            <person name="Du Pasquier L."/>
            <person name="Boudinot P."/>
            <person name="Liberles D.A."/>
            <person name="Volff J.N."/>
            <person name="Philippe H."/>
            <person name="Lenhard B."/>
            <person name="Roest Crollius H."/>
            <person name="Wincker P."/>
            <person name="Chourrout D."/>
        </authorList>
    </citation>
    <scope>NUCLEOTIDE SEQUENCE [LARGE SCALE GENOMIC DNA]</scope>
</reference>
<feature type="domain" description="C2H2-type" evidence="12">
    <location>
        <begin position="180"/>
        <end position="201"/>
    </location>
</feature>
<keyword evidence="4" id="KW-0677">Repeat</keyword>
<dbReference type="PANTHER" id="PTHR16515">
    <property type="entry name" value="PR DOMAIN ZINC FINGER PROTEIN"/>
    <property type="match status" value="1"/>
</dbReference>
<dbReference type="Pfam" id="PF00096">
    <property type="entry name" value="zf-C2H2"/>
    <property type="match status" value="4"/>
</dbReference>
<keyword evidence="5 11" id="KW-0863">Zinc-finger</keyword>
<evidence type="ECO:0000256" key="5">
    <source>
        <dbReference type="ARBA" id="ARBA00022771"/>
    </source>
</evidence>
<evidence type="ECO:0000256" key="2">
    <source>
        <dbReference type="ARBA" id="ARBA00006991"/>
    </source>
</evidence>
<dbReference type="InParanoid" id="E4WWL1"/>
<accession>E4WWL1</accession>
<comment type="similarity">
    <text evidence="2">Belongs to the krueppel C2H2-type zinc-finger protein family.</text>
</comment>
<keyword evidence="14" id="KW-1185">Reference proteome</keyword>
<organism evidence="13">
    <name type="scientific">Oikopleura dioica</name>
    <name type="common">Tunicate</name>
    <dbReference type="NCBI Taxonomy" id="34765"/>
    <lineage>
        <taxon>Eukaryota</taxon>
        <taxon>Metazoa</taxon>
        <taxon>Chordata</taxon>
        <taxon>Tunicata</taxon>
        <taxon>Appendicularia</taxon>
        <taxon>Copelata</taxon>
        <taxon>Oikopleuridae</taxon>
        <taxon>Oikopleura</taxon>
    </lineage>
</organism>
<dbReference type="InterPro" id="IPR036236">
    <property type="entry name" value="Znf_C2H2_sf"/>
</dbReference>
<sequence length="244" mass="27912">MQPCSDAYTIQPDINTSSIPLKKKKENETDLIKLAEADVDELAAVEEVSNQCRIKYNISLSEKYLIDTSKEKLTGIPSSSCGRGTKGVYRFHCDSLDCNKSFTKRCDLKRHILTHTGEKPFKCEKCEKSFSLKSTLVKHVRRMHSEQKPDKYNCHVCDKCFSDSGGLKRHMRIHTQARPFKCVDCTKVFKRSDQLVRHRKTCDKNLSKTNQSTPTSLHVIVTPLCKEMMEMFDNKHPESSSTSI</sequence>
<feature type="domain" description="C2H2-type" evidence="12">
    <location>
        <begin position="91"/>
        <end position="120"/>
    </location>
</feature>
<dbReference type="AlphaFoldDB" id="E4WWL1"/>
<keyword evidence="8" id="KW-0238">DNA-binding</keyword>
<dbReference type="SUPFAM" id="SSF57667">
    <property type="entry name" value="beta-beta-alpha zinc fingers"/>
    <property type="match status" value="2"/>
</dbReference>
<evidence type="ECO:0000259" key="12">
    <source>
        <dbReference type="PROSITE" id="PS50157"/>
    </source>
</evidence>
<dbReference type="FunFam" id="3.30.160.60:FF:000110">
    <property type="entry name" value="Zinc finger protein-like"/>
    <property type="match status" value="1"/>
</dbReference>
<name>E4WWL1_OIKDI</name>
<dbReference type="Gene3D" id="3.30.160.60">
    <property type="entry name" value="Classic Zinc Finger"/>
    <property type="match status" value="4"/>
</dbReference>
<dbReference type="Proteomes" id="UP000001307">
    <property type="component" value="Unassembled WGS sequence"/>
</dbReference>
<dbReference type="PROSITE" id="PS50157">
    <property type="entry name" value="ZINC_FINGER_C2H2_2"/>
    <property type="match status" value="4"/>
</dbReference>
<dbReference type="GO" id="GO:0008270">
    <property type="term" value="F:zinc ion binding"/>
    <property type="evidence" value="ECO:0007669"/>
    <property type="project" value="UniProtKB-KW"/>
</dbReference>
<dbReference type="GO" id="GO:0010468">
    <property type="term" value="P:regulation of gene expression"/>
    <property type="evidence" value="ECO:0007669"/>
    <property type="project" value="TreeGrafter"/>
</dbReference>
<evidence type="ECO:0000256" key="11">
    <source>
        <dbReference type="PROSITE-ProRule" id="PRU00042"/>
    </source>
</evidence>
<evidence type="ECO:0000256" key="8">
    <source>
        <dbReference type="ARBA" id="ARBA00023125"/>
    </source>
</evidence>
<keyword evidence="9" id="KW-0804">Transcription</keyword>
<dbReference type="GO" id="GO:0003677">
    <property type="term" value="F:DNA binding"/>
    <property type="evidence" value="ECO:0007669"/>
    <property type="project" value="UniProtKB-KW"/>
</dbReference>
<evidence type="ECO:0000313" key="14">
    <source>
        <dbReference type="Proteomes" id="UP000001307"/>
    </source>
</evidence>
<dbReference type="EMBL" id="FN653018">
    <property type="protein sequence ID" value="CBY21753.1"/>
    <property type="molecule type" value="Genomic_DNA"/>
</dbReference>